<comment type="caution">
    <text evidence="9">The sequence shown here is derived from an EMBL/GenBank/DDBJ whole genome shotgun (WGS) entry which is preliminary data.</text>
</comment>
<feature type="domain" description="Phosphatidic acid phosphatase type 2/haloperoxidase" evidence="8">
    <location>
        <begin position="324"/>
        <end position="435"/>
    </location>
</feature>
<evidence type="ECO:0000256" key="2">
    <source>
        <dbReference type="ARBA" id="ARBA00010792"/>
    </source>
</evidence>
<feature type="transmembrane region" description="Helical" evidence="7">
    <location>
        <begin position="395"/>
        <end position="414"/>
    </location>
</feature>
<keyword evidence="10" id="KW-1185">Reference proteome</keyword>
<keyword evidence="3" id="KW-1003">Cell membrane</keyword>
<name>A0A7Z0VPR9_9GAMM</name>
<comment type="similarity">
    <text evidence="2">Belongs to the DedA family.</text>
</comment>
<dbReference type="GO" id="GO:0005886">
    <property type="term" value="C:plasma membrane"/>
    <property type="evidence" value="ECO:0007669"/>
    <property type="project" value="UniProtKB-SubCell"/>
</dbReference>
<feature type="transmembrane region" description="Helical" evidence="7">
    <location>
        <begin position="243"/>
        <end position="265"/>
    </location>
</feature>
<reference evidence="9 10" key="1">
    <citation type="submission" date="2016-06" db="EMBL/GenBank/DDBJ databases">
        <title>Genome sequence of endosymbiont of Candidatus Endolucinida thiodiazotropha.</title>
        <authorList>
            <person name="Poehlein A."/>
            <person name="Koenig S."/>
            <person name="Heiden S.E."/>
            <person name="Thuermer A."/>
            <person name="Voget S."/>
            <person name="Daniel R."/>
            <person name="Markert S."/>
            <person name="Gros O."/>
            <person name="Schweder T."/>
        </authorList>
    </citation>
    <scope>NUCLEOTIDE SEQUENCE [LARGE SCALE GENOMIC DNA]</scope>
    <source>
        <strain evidence="9 10">COS</strain>
    </source>
</reference>
<dbReference type="InterPro" id="IPR025902">
    <property type="entry name" value="LssY-like-C_dom"/>
</dbReference>
<dbReference type="InterPro" id="IPR036938">
    <property type="entry name" value="PAP2/HPO_sf"/>
</dbReference>
<feature type="transmembrane region" description="Helical" evidence="7">
    <location>
        <begin position="6"/>
        <end position="27"/>
    </location>
</feature>
<evidence type="ECO:0000256" key="1">
    <source>
        <dbReference type="ARBA" id="ARBA00004651"/>
    </source>
</evidence>
<dbReference type="OrthoDB" id="9780918at2"/>
<proteinExistence type="inferred from homology"/>
<organism evidence="9 10">
    <name type="scientific">Candidatus Thiodiazotropha endolucinida</name>
    <dbReference type="NCBI Taxonomy" id="1655433"/>
    <lineage>
        <taxon>Bacteria</taxon>
        <taxon>Pseudomonadati</taxon>
        <taxon>Pseudomonadota</taxon>
        <taxon>Gammaproteobacteria</taxon>
        <taxon>Chromatiales</taxon>
        <taxon>Sedimenticolaceae</taxon>
        <taxon>Candidatus Thiodiazotropha</taxon>
    </lineage>
</organism>
<evidence type="ECO:0000256" key="7">
    <source>
        <dbReference type="SAM" id="Phobius"/>
    </source>
</evidence>
<dbReference type="SMART" id="SM00014">
    <property type="entry name" value="acidPPc"/>
    <property type="match status" value="1"/>
</dbReference>
<feature type="transmembrane region" description="Helical" evidence="7">
    <location>
        <begin position="451"/>
        <end position="468"/>
    </location>
</feature>
<dbReference type="Pfam" id="PF01569">
    <property type="entry name" value="PAP2"/>
    <property type="match status" value="1"/>
</dbReference>
<keyword evidence="5 7" id="KW-1133">Transmembrane helix</keyword>
<dbReference type="Proteomes" id="UP000094769">
    <property type="component" value="Unassembled WGS sequence"/>
</dbReference>
<protein>
    <submittedName>
        <fullName evidence="9">Inner membrane protein YabI</fullName>
    </submittedName>
</protein>
<evidence type="ECO:0000313" key="9">
    <source>
        <dbReference type="EMBL" id="ODJ89056.1"/>
    </source>
</evidence>
<accession>A0A7Z0VPR9</accession>
<feature type="transmembrane region" description="Helical" evidence="7">
    <location>
        <begin position="144"/>
        <end position="169"/>
    </location>
</feature>
<evidence type="ECO:0000259" key="8">
    <source>
        <dbReference type="SMART" id="SM00014"/>
    </source>
</evidence>
<evidence type="ECO:0000313" key="10">
    <source>
        <dbReference type="Proteomes" id="UP000094769"/>
    </source>
</evidence>
<gene>
    <name evidence="9" type="primary">yabI</name>
    <name evidence="9" type="ORF">CODIS_06680</name>
</gene>
<feature type="transmembrane region" description="Helical" evidence="7">
    <location>
        <begin position="62"/>
        <end position="81"/>
    </location>
</feature>
<evidence type="ECO:0000256" key="6">
    <source>
        <dbReference type="ARBA" id="ARBA00023136"/>
    </source>
</evidence>
<feature type="transmembrane region" description="Helical" evidence="7">
    <location>
        <begin position="292"/>
        <end position="318"/>
    </location>
</feature>
<sequence>MSEFFTPLLAWIGENPLWAGLTVFVVAFSESVAIIGLIVPGVVLMFGFGALIATGILEFWAVFWWAVAGAVAGDGLSFWLGHHFQDRLRGFWPFNRHPATLQRGITFFQRYGGKSVALGRFFGPVRAIIPLVAGMLGMPPLRFLAANILSALVWAPAYLLPGIVFGASLELASEVAFRLVALMILLLFLAWALFILVRTLFRLIQPHATTLVQLGFEWGQLHRGFRSISRSLADPNHPEARGLAFLATLLLLAALLFVLITGIVLDGSLTKKTDLLFYSGLQSLHTPWGDQLMVLFTSLGDIGPILWIALGVAILLLLQGHQRAFYYLFAATAFGMLAPLLLKYSLRIPRPPNSPDSLGPWSFPSAHVLRSVTLYGFLSIMIARTLIREWRWFPYSIAALAIGAVALSRLYLGVHWATDILGSLTLGIAWIALLGIAYYRHVEAETHPATLIGTTLLLLLSCGSYGWFNAAERSAVYQRTPEIVQISLEAWWSGQAGLPLYRNDIFGNKDHPLNIQLAGDHAQLADLLKPHGWHRAEMLGWSNLLRLLSPKAQLETLPIPPQAHDARHEELVMVKPLSDQRRLLLRLWSTPLRLDPDGLRISIGNVTLQSAETVIGMLTIPRTVRQFEQPIDMLRQNLVQLQDGVKLDPGTPTRLILKPRQ</sequence>
<dbReference type="PANTHER" id="PTHR30353:SF15">
    <property type="entry name" value="INNER MEMBRANE PROTEIN YABI"/>
    <property type="match status" value="1"/>
</dbReference>
<dbReference type="Gene3D" id="1.20.144.10">
    <property type="entry name" value="Phosphatidic acid phosphatase type 2/haloperoxidase"/>
    <property type="match status" value="1"/>
</dbReference>
<evidence type="ECO:0000256" key="4">
    <source>
        <dbReference type="ARBA" id="ARBA00022692"/>
    </source>
</evidence>
<keyword evidence="4 7" id="KW-0812">Transmembrane</keyword>
<evidence type="ECO:0000256" key="3">
    <source>
        <dbReference type="ARBA" id="ARBA00022475"/>
    </source>
</evidence>
<dbReference type="EMBL" id="MARB01000003">
    <property type="protein sequence ID" value="ODJ89056.1"/>
    <property type="molecule type" value="Genomic_DNA"/>
</dbReference>
<comment type="subcellular location">
    <subcellularLocation>
        <location evidence="1">Cell membrane</location>
        <topology evidence="1">Multi-pass membrane protein</topology>
    </subcellularLocation>
</comment>
<evidence type="ECO:0000256" key="5">
    <source>
        <dbReference type="ARBA" id="ARBA00022989"/>
    </source>
</evidence>
<dbReference type="RefSeq" id="WP_069121291.1">
    <property type="nucleotide sequence ID" value="NZ_MARB01000003.1"/>
</dbReference>
<dbReference type="CDD" id="cd03392">
    <property type="entry name" value="PAP2_like_2"/>
    <property type="match status" value="1"/>
</dbReference>
<feature type="transmembrane region" description="Helical" evidence="7">
    <location>
        <begin position="325"/>
        <end position="346"/>
    </location>
</feature>
<dbReference type="Pfam" id="PF09335">
    <property type="entry name" value="VTT_dom"/>
    <property type="match status" value="1"/>
</dbReference>
<dbReference type="PANTHER" id="PTHR30353">
    <property type="entry name" value="INNER MEMBRANE PROTEIN DEDA-RELATED"/>
    <property type="match status" value="1"/>
</dbReference>
<feature type="transmembrane region" description="Helical" evidence="7">
    <location>
        <begin position="420"/>
        <end position="439"/>
    </location>
</feature>
<dbReference type="SUPFAM" id="SSF48317">
    <property type="entry name" value="Acid phosphatase/Vanadium-dependent haloperoxidase"/>
    <property type="match status" value="1"/>
</dbReference>
<keyword evidence="6 7" id="KW-0472">Membrane</keyword>
<dbReference type="InterPro" id="IPR032816">
    <property type="entry name" value="VTT_dom"/>
</dbReference>
<feature type="transmembrane region" description="Helical" evidence="7">
    <location>
        <begin position="34"/>
        <end position="56"/>
    </location>
</feature>
<dbReference type="Pfam" id="PF14067">
    <property type="entry name" value="LssY_C"/>
    <property type="match status" value="1"/>
</dbReference>
<dbReference type="InterPro" id="IPR000326">
    <property type="entry name" value="PAP2/HPO"/>
</dbReference>
<dbReference type="AlphaFoldDB" id="A0A7Z0VPR9"/>
<feature type="transmembrane region" description="Helical" evidence="7">
    <location>
        <begin position="175"/>
        <end position="197"/>
    </location>
</feature>
<dbReference type="InterPro" id="IPR032818">
    <property type="entry name" value="DedA-like"/>
</dbReference>